<dbReference type="PANTHER" id="PTHR10492:SF94">
    <property type="entry name" value="ATP-DEPENDENT DNA HELICASE"/>
    <property type="match status" value="1"/>
</dbReference>
<dbReference type="InterPro" id="IPR025476">
    <property type="entry name" value="Helitron_helicase-like"/>
</dbReference>
<evidence type="ECO:0000259" key="1">
    <source>
        <dbReference type="Pfam" id="PF14214"/>
    </source>
</evidence>
<evidence type="ECO:0000313" key="3">
    <source>
        <dbReference type="Proteomes" id="UP001157418"/>
    </source>
</evidence>
<proteinExistence type="predicted"/>
<keyword evidence="3" id="KW-1185">Reference proteome</keyword>
<comment type="caution">
    <text evidence="2">The sequence shown here is derived from an EMBL/GenBank/DDBJ whole genome shotgun (WGS) entry which is preliminary data.</text>
</comment>
<evidence type="ECO:0000313" key="2">
    <source>
        <dbReference type="EMBL" id="CAH1449314.1"/>
    </source>
</evidence>
<organism evidence="2 3">
    <name type="scientific">Lactuca virosa</name>
    <dbReference type="NCBI Taxonomy" id="75947"/>
    <lineage>
        <taxon>Eukaryota</taxon>
        <taxon>Viridiplantae</taxon>
        <taxon>Streptophyta</taxon>
        <taxon>Embryophyta</taxon>
        <taxon>Tracheophyta</taxon>
        <taxon>Spermatophyta</taxon>
        <taxon>Magnoliopsida</taxon>
        <taxon>eudicotyledons</taxon>
        <taxon>Gunneridae</taxon>
        <taxon>Pentapetalae</taxon>
        <taxon>asterids</taxon>
        <taxon>campanulids</taxon>
        <taxon>Asterales</taxon>
        <taxon>Asteraceae</taxon>
        <taxon>Cichorioideae</taxon>
        <taxon>Cichorieae</taxon>
        <taxon>Lactucinae</taxon>
        <taxon>Lactuca</taxon>
    </lineage>
</organism>
<sequence>MRRRFLDAMTLVQEDGRPDIFLLMTCNPNWKEIVDELLPGQTAQDRPDLVARVFRAKLEDLKVQLLKMNFIGEVGAHVYVVEFQKRGLPHAHFLLIMRPRHKITNPDDYDKIVCAEISDPIKYPAMHDLVKNHMIHGTCGSLREKSPCMEGVPKKCRFRWVAPYNPKLRMMFNYHIKVEVCLSIKSVKYIFKYVYKGHDKHVIHIDQDRENNTINEIRRFQDACYVCPPEAMWQIFSFPLSQIHPYVMSLKIHPSNQQLVRFKDGDRMEDIVERENDKNSMLMEFFEKNKEDSNARKYMYKDFLKKFTWNSSTHRWSPRKQKSMIGRLVYANPIEGERYYLRLL</sequence>
<dbReference type="Pfam" id="PF14214">
    <property type="entry name" value="Helitron_like_N"/>
    <property type="match status" value="1"/>
</dbReference>
<protein>
    <recommendedName>
        <fullName evidence="1">Helitron helicase-like domain-containing protein</fullName>
    </recommendedName>
</protein>
<name>A0AAU9PH49_9ASTR</name>
<reference evidence="2 3" key="1">
    <citation type="submission" date="2022-01" db="EMBL/GenBank/DDBJ databases">
        <authorList>
            <person name="Xiong W."/>
            <person name="Schranz E."/>
        </authorList>
    </citation>
    <scope>NUCLEOTIDE SEQUENCE [LARGE SCALE GENOMIC DNA]</scope>
</reference>
<dbReference type="Proteomes" id="UP001157418">
    <property type="component" value="Unassembled WGS sequence"/>
</dbReference>
<gene>
    <name evidence="2" type="ORF">LVIROSA_LOCUS34802</name>
</gene>
<dbReference type="PANTHER" id="PTHR10492">
    <property type="match status" value="1"/>
</dbReference>
<dbReference type="EMBL" id="CAKMRJ010005634">
    <property type="protein sequence ID" value="CAH1449314.1"/>
    <property type="molecule type" value="Genomic_DNA"/>
</dbReference>
<dbReference type="AlphaFoldDB" id="A0AAU9PH49"/>
<accession>A0AAU9PH49</accession>
<feature type="domain" description="Helitron helicase-like" evidence="1">
    <location>
        <begin position="1"/>
        <end position="95"/>
    </location>
</feature>